<keyword evidence="2" id="KW-0547">Nucleotide-binding</keyword>
<dbReference type="Gene3D" id="3.30.1490.20">
    <property type="entry name" value="ATP-grasp fold, A domain"/>
    <property type="match status" value="1"/>
</dbReference>
<dbReference type="EMBL" id="KZ390124">
    <property type="protein sequence ID" value="PIO54989.1"/>
    <property type="molecule type" value="Genomic_DNA"/>
</dbReference>
<keyword evidence="2" id="KW-0067">ATP-binding</keyword>
<evidence type="ECO:0000256" key="2">
    <source>
        <dbReference type="PROSITE-ProRule" id="PRU00409"/>
    </source>
</evidence>
<dbReference type="PANTHER" id="PTHR18866:SF33">
    <property type="entry name" value="METHYLCROTONOYL-COA CARBOXYLASE SUBUNIT ALPHA, MITOCHONDRIAL-RELATED"/>
    <property type="match status" value="1"/>
</dbReference>
<dbReference type="GO" id="GO:0046872">
    <property type="term" value="F:metal ion binding"/>
    <property type="evidence" value="ECO:0007669"/>
    <property type="project" value="InterPro"/>
</dbReference>
<dbReference type="Proteomes" id="UP000230423">
    <property type="component" value="Unassembled WGS sequence"/>
</dbReference>
<accession>A0A2G9TAJ6</accession>
<dbReference type="InterPro" id="IPR005479">
    <property type="entry name" value="CPAse_ATP-bd"/>
</dbReference>
<protein>
    <submittedName>
        <fullName evidence="4">Carbamoyl-phosphate synthase L chain, ATP binding domain protein</fullName>
    </submittedName>
</protein>
<dbReference type="InterPro" id="IPR011761">
    <property type="entry name" value="ATP-grasp"/>
</dbReference>
<evidence type="ECO:0000256" key="1">
    <source>
        <dbReference type="ARBA" id="ARBA00023267"/>
    </source>
</evidence>
<dbReference type="InterPro" id="IPR050856">
    <property type="entry name" value="Biotin_carboxylase_complex"/>
</dbReference>
<reference evidence="4 5" key="1">
    <citation type="submission" date="2015-09" db="EMBL/GenBank/DDBJ databases">
        <title>Draft genome of the parasitic nematode Teladorsagia circumcincta isolate WARC Sus (inbred).</title>
        <authorList>
            <person name="Mitreva M."/>
        </authorList>
    </citation>
    <scope>NUCLEOTIDE SEQUENCE [LARGE SCALE GENOMIC DNA]</scope>
    <source>
        <strain evidence="4 5">S</strain>
    </source>
</reference>
<evidence type="ECO:0000313" key="5">
    <source>
        <dbReference type="Proteomes" id="UP000230423"/>
    </source>
</evidence>
<dbReference type="PROSITE" id="PS50975">
    <property type="entry name" value="ATP_GRASP"/>
    <property type="match status" value="1"/>
</dbReference>
<name>A0A2G9TAJ6_TELCI</name>
<dbReference type="Pfam" id="PF02786">
    <property type="entry name" value="CPSase_L_D2"/>
    <property type="match status" value="1"/>
</dbReference>
<gene>
    <name evidence="4" type="ORF">TELCIR_23633</name>
</gene>
<dbReference type="SUPFAM" id="SSF56059">
    <property type="entry name" value="Glutathione synthetase ATP-binding domain-like"/>
    <property type="match status" value="1"/>
</dbReference>
<keyword evidence="5" id="KW-1185">Reference proteome</keyword>
<evidence type="ECO:0000259" key="3">
    <source>
        <dbReference type="PROSITE" id="PS50975"/>
    </source>
</evidence>
<dbReference type="GO" id="GO:0005524">
    <property type="term" value="F:ATP binding"/>
    <property type="evidence" value="ECO:0007669"/>
    <property type="project" value="UniProtKB-UniRule"/>
</dbReference>
<evidence type="ECO:0000313" key="4">
    <source>
        <dbReference type="EMBL" id="PIO54989.1"/>
    </source>
</evidence>
<proteinExistence type="predicted"/>
<keyword evidence="1" id="KW-0092">Biotin</keyword>
<dbReference type="OrthoDB" id="196847at2759"/>
<sequence>MCATRTDHEIKAGVKLPLHVLRKVIPGSDAFLTSPEEAVKFAMEFGTPVILKPAHGSGKQAMHYVHDIQQIPEAFLLMSSTAKDLFGDGSLIVEKFIDQPRHIEIQILADQHGDVVHLFERDCSLQLKQQKYLEMAPARRLDEEIRSQLYTDAIALARYIGYQNA</sequence>
<feature type="non-terminal residue" evidence="4">
    <location>
        <position position="165"/>
    </location>
</feature>
<dbReference type="InterPro" id="IPR013815">
    <property type="entry name" value="ATP_grasp_subdomain_1"/>
</dbReference>
<dbReference type="Gene3D" id="3.30.470.20">
    <property type="entry name" value="ATP-grasp fold, B domain"/>
    <property type="match status" value="1"/>
</dbReference>
<dbReference type="PANTHER" id="PTHR18866">
    <property type="entry name" value="CARBOXYLASE:PYRUVATE/ACETYL-COA/PROPIONYL-COA CARBOXYLASE"/>
    <property type="match status" value="1"/>
</dbReference>
<organism evidence="4 5">
    <name type="scientific">Teladorsagia circumcincta</name>
    <name type="common">Brown stomach worm</name>
    <name type="synonym">Ostertagia circumcincta</name>
    <dbReference type="NCBI Taxonomy" id="45464"/>
    <lineage>
        <taxon>Eukaryota</taxon>
        <taxon>Metazoa</taxon>
        <taxon>Ecdysozoa</taxon>
        <taxon>Nematoda</taxon>
        <taxon>Chromadorea</taxon>
        <taxon>Rhabditida</taxon>
        <taxon>Rhabditina</taxon>
        <taxon>Rhabditomorpha</taxon>
        <taxon>Strongyloidea</taxon>
        <taxon>Trichostrongylidae</taxon>
        <taxon>Teladorsagia</taxon>
    </lineage>
</organism>
<dbReference type="AlphaFoldDB" id="A0A2G9TAJ6"/>
<feature type="domain" description="ATP-grasp" evidence="3">
    <location>
        <begin position="16"/>
        <end position="110"/>
    </location>
</feature>